<feature type="compositionally biased region" description="Low complexity" evidence="1">
    <location>
        <begin position="271"/>
        <end position="282"/>
    </location>
</feature>
<feature type="compositionally biased region" description="Basic and acidic residues" evidence="1">
    <location>
        <begin position="8"/>
        <end position="17"/>
    </location>
</feature>
<feature type="compositionally biased region" description="Basic and acidic residues" evidence="1">
    <location>
        <begin position="352"/>
        <end position="361"/>
    </location>
</feature>
<comment type="caution">
    <text evidence="2">The sequence shown here is derived from an EMBL/GenBank/DDBJ whole genome shotgun (WGS) entry which is preliminary data.</text>
</comment>
<organism evidence="2 3">
    <name type="scientific">Psilocybe cf. subviscida</name>
    <dbReference type="NCBI Taxonomy" id="2480587"/>
    <lineage>
        <taxon>Eukaryota</taxon>
        <taxon>Fungi</taxon>
        <taxon>Dikarya</taxon>
        <taxon>Basidiomycota</taxon>
        <taxon>Agaricomycotina</taxon>
        <taxon>Agaricomycetes</taxon>
        <taxon>Agaricomycetidae</taxon>
        <taxon>Agaricales</taxon>
        <taxon>Agaricineae</taxon>
        <taxon>Strophariaceae</taxon>
        <taxon>Psilocybe</taxon>
    </lineage>
</organism>
<evidence type="ECO:0000313" key="2">
    <source>
        <dbReference type="EMBL" id="KAF5313024.1"/>
    </source>
</evidence>
<dbReference type="PANTHER" id="PTHR12751:SF18">
    <property type="entry name" value="PHOSPHATASE AND ACTIN REGULATOR 1"/>
    <property type="match status" value="1"/>
</dbReference>
<feature type="compositionally biased region" description="Low complexity" evidence="1">
    <location>
        <begin position="292"/>
        <end position="336"/>
    </location>
</feature>
<feature type="region of interest" description="Disordered" evidence="1">
    <location>
        <begin position="931"/>
        <end position="950"/>
    </location>
</feature>
<gene>
    <name evidence="2" type="ORF">D9619_003579</name>
</gene>
<sequence>MAVVAHPDWPHNMDNNRQRVSPSADQQGQGNAQQQQQRQQQHQQQMFPAQQQQMLLAQQQAGFIQQQPVGTWTPNVTAAPFYPSFFQNHPQQNSPQAYPAPQAQYFDPANAQLAAQWAYQQLMFAQQQGFQHQQHLSSSPRSPIQGPSQGGPDYFAPGQIPPAFNPFPSGTPPPRTDQQNQQYPGFHPYRRPNRQQGDANADRRQQQGVQGMNQLPHPPYARADASSSSSSVNSSSSQRQRTNSNQSGHSSGHNVPVRGASPAQSASRGTPSPVASPSNSSPLRQPHIRTGSASSSTSTSTATSIRPSPALPTTATTTASATSSSTTATSSGSATPRVNRPSPLSQGNYTVAEKRRSRDDSDIGAMRSESTPNANMIRSGGLKGRLRRALSFNAAQTLKEEADAEVAAELAAAKEEEEDDDVSIKASQVNGKLKPTVSIPAKSSAASGTEDEAPMSASTSTSALPPKKKGRAASLFNSRLNASTDNISLSSTVSSASVMIRKLGAMGKLARRNSLAGITSLFKDKDKDKSKNGEEGSKKKKDKEKDKKAPATAKGQAIVASVSHVTAELDRPGATGDWSVGTDMNGLSPAAKLARQHTLKSNAEAAAKAKEAREAKEAKDAKEAKEAALAAANAQQTNGTGSNGTQVPAWDRNTATRHGSPSPAKGGMRINEDGTRTLIEEDDDESDDGHYAGPSGGQYGHGHHQVSDGWDDDEDWDFEGDQVHDEDEDEEATIRLPVDDGRRESGDSYGPRQSVEMEPWAVDVRRSVERTRQPTKGILKRAETYDQQQYRHEQSNPLQRVRANSDIAAGHTEAGPLARIPSPDPDHIDGLHRHPSHSSGHGPSSSTSSLPSSSDPSPPFLPPLGLDANISRFSGAFSTASVANALKEISESPTSLPSAAATGGANASGAHAENRTSAIFQHPNFNSSAPALSTMGSVAPPTLTHRSATSPSKRLTFATNLSVYDTFSASVYDRRSEPATWSRLTPALAQRIKEELNSYKMEEMEVHASSRIHTQFFV</sequence>
<keyword evidence="3" id="KW-1185">Reference proteome</keyword>
<dbReference type="AlphaFoldDB" id="A0A8H5AXY2"/>
<evidence type="ECO:0008006" key="4">
    <source>
        <dbReference type="Google" id="ProtNLM"/>
    </source>
</evidence>
<feature type="compositionally biased region" description="Basic and acidic residues" evidence="1">
    <location>
        <begin position="607"/>
        <end position="626"/>
    </location>
</feature>
<feature type="compositionally biased region" description="Polar residues" evidence="1">
    <location>
        <begin position="137"/>
        <end position="147"/>
    </location>
</feature>
<proteinExistence type="predicted"/>
<accession>A0A8H5AXY2</accession>
<dbReference type="EMBL" id="JAACJJ010000056">
    <property type="protein sequence ID" value="KAF5313024.1"/>
    <property type="molecule type" value="Genomic_DNA"/>
</dbReference>
<feature type="compositionally biased region" description="Basic and acidic residues" evidence="1">
    <location>
        <begin position="522"/>
        <end position="549"/>
    </location>
</feature>
<dbReference type="PANTHER" id="PTHR12751">
    <property type="entry name" value="PHOSPHATASE AND ACTIN REGULATOR PHACTR"/>
    <property type="match status" value="1"/>
</dbReference>
<feature type="compositionally biased region" description="Low complexity" evidence="1">
    <location>
        <begin position="221"/>
        <end position="254"/>
    </location>
</feature>
<evidence type="ECO:0000256" key="1">
    <source>
        <dbReference type="SAM" id="MobiDB-lite"/>
    </source>
</evidence>
<feature type="region of interest" description="Disordered" evidence="1">
    <location>
        <begin position="1"/>
        <end position="51"/>
    </location>
</feature>
<feature type="compositionally biased region" description="Polar residues" evidence="1">
    <location>
        <begin position="635"/>
        <end position="646"/>
    </location>
</feature>
<dbReference type="Proteomes" id="UP000567179">
    <property type="component" value="Unassembled WGS sequence"/>
</dbReference>
<dbReference type="OrthoDB" id="5563016at2759"/>
<dbReference type="GO" id="GO:0003779">
    <property type="term" value="F:actin binding"/>
    <property type="evidence" value="ECO:0007669"/>
    <property type="project" value="TreeGrafter"/>
</dbReference>
<feature type="compositionally biased region" description="Acidic residues" evidence="1">
    <location>
        <begin position="709"/>
        <end position="731"/>
    </location>
</feature>
<protein>
    <recommendedName>
        <fullName evidence="4">Protein BNI4</fullName>
    </recommendedName>
</protein>
<feature type="compositionally biased region" description="Basic and acidic residues" evidence="1">
    <location>
        <begin position="670"/>
        <end position="679"/>
    </location>
</feature>
<reference evidence="2 3" key="1">
    <citation type="journal article" date="2020" name="ISME J.">
        <title>Uncovering the hidden diversity of litter-decomposition mechanisms in mushroom-forming fungi.</title>
        <authorList>
            <person name="Floudas D."/>
            <person name="Bentzer J."/>
            <person name="Ahren D."/>
            <person name="Johansson T."/>
            <person name="Persson P."/>
            <person name="Tunlid A."/>
        </authorList>
    </citation>
    <scope>NUCLEOTIDE SEQUENCE [LARGE SCALE GENOMIC DNA]</scope>
    <source>
        <strain evidence="2 3">CBS 101986</strain>
    </source>
</reference>
<feature type="compositionally biased region" description="Low complexity" evidence="1">
    <location>
        <begin position="26"/>
        <end position="51"/>
    </location>
</feature>
<dbReference type="GO" id="GO:0030036">
    <property type="term" value="P:actin cytoskeleton organization"/>
    <property type="evidence" value="ECO:0007669"/>
    <property type="project" value="TreeGrafter"/>
</dbReference>
<evidence type="ECO:0000313" key="3">
    <source>
        <dbReference type="Proteomes" id="UP000567179"/>
    </source>
</evidence>
<feature type="compositionally biased region" description="Basic and acidic residues" evidence="1">
    <location>
        <begin position="780"/>
        <end position="794"/>
    </location>
</feature>
<feature type="compositionally biased region" description="Pro residues" evidence="1">
    <location>
        <begin position="159"/>
        <end position="175"/>
    </location>
</feature>
<name>A0A8H5AXY2_9AGAR</name>
<feature type="compositionally biased region" description="Basic and acidic residues" evidence="1">
    <location>
        <begin position="763"/>
        <end position="772"/>
    </location>
</feature>
<feature type="compositionally biased region" description="Basic and acidic residues" evidence="1">
    <location>
        <begin position="737"/>
        <end position="746"/>
    </location>
</feature>
<feature type="region of interest" description="Disordered" evidence="1">
    <location>
        <begin position="130"/>
        <end position="380"/>
    </location>
</feature>
<feature type="region of interest" description="Disordered" evidence="1">
    <location>
        <begin position="522"/>
        <end position="863"/>
    </location>
</feature>
<feature type="region of interest" description="Disordered" evidence="1">
    <location>
        <begin position="439"/>
        <end position="470"/>
    </location>
</feature>
<feature type="compositionally biased region" description="Low complexity" evidence="1">
    <location>
        <begin position="837"/>
        <end position="855"/>
    </location>
</feature>